<evidence type="ECO:0000256" key="4">
    <source>
        <dbReference type="ARBA" id="ARBA00022927"/>
    </source>
</evidence>
<dbReference type="Pfam" id="PF08314">
    <property type="entry name" value="Sec39"/>
    <property type="match status" value="2"/>
</dbReference>
<feature type="domain" description="Sec39" evidence="6">
    <location>
        <begin position="531"/>
        <end position="757"/>
    </location>
</feature>
<keyword evidence="2" id="KW-0813">Transport</keyword>
<feature type="region of interest" description="Disordered" evidence="5">
    <location>
        <begin position="832"/>
        <end position="852"/>
    </location>
</feature>
<evidence type="ECO:0000256" key="2">
    <source>
        <dbReference type="ARBA" id="ARBA00022448"/>
    </source>
</evidence>
<evidence type="ECO:0000256" key="1">
    <source>
        <dbReference type="ARBA" id="ARBA00004240"/>
    </source>
</evidence>
<gene>
    <name evidence="7" type="ORF">PT974_04247</name>
</gene>
<feature type="compositionally biased region" description="Basic and acidic residues" evidence="5">
    <location>
        <begin position="840"/>
        <end position="852"/>
    </location>
</feature>
<feature type="domain" description="Sec39" evidence="6">
    <location>
        <begin position="11"/>
        <end position="530"/>
    </location>
</feature>
<name>A0ABR0SUK7_9HYPO</name>
<proteinExistence type="predicted"/>
<dbReference type="PANTHER" id="PTHR40787:SF3">
    <property type="entry name" value="PROTEIN TRANSPORT PROTEIN SEC39"/>
    <property type="match status" value="1"/>
</dbReference>
<evidence type="ECO:0000256" key="5">
    <source>
        <dbReference type="SAM" id="MobiDB-lite"/>
    </source>
</evidence>
<evidence type="ECO:0000256" key="3">
    <source>
        <dbReference type="ARBA" id="ARBA00022824"/>
    </source>
</evidence>
<organism evidence="7 8">
    <name type="scientific">Cladobotryum mycophilum</name>
    <dbReference type="NCBI Taxonomy" id="491253"/>
    <lineage>
        <taxon>Eukaryota</taxon>
        <taxon>Fungi</taxon>
        <taxon>Dikarya</taxon>
        <taxon>Ascomycota</taxon>
        <taxon>Pezizomycotina</taxon>
        <taxon>Sordariomycetes</taxon>
        <taxon>Hypocreomycetidae</taxon>
        <taxon>Hypocreales</taxon>
        <taxon>Hypocreaceae</taxon>
        <taxon>Cladobotryum</taxon>
    </lineage>
</organism>
<keyword evidence="8" id="KW-1185">Reference proteome</keyword>
<reference evidence="7 8" key="1">
    <citation type="submission" date="2024-01" db="EMBL/GenBank/DDBJ databases">
        <title>Complete genome of Cladobotryum mycophilum ATHUM6906.</title>
        <authorList>
            <person name="Christinaki A.C."/>
            <person name="Myridakis A.I."/>
            <person name="Kouvelis V.N."/>
        </authorList>
    </citation>
    <scope>NUCLEOTIDE SEQUENCE [LARGE SCALE GENOMIC DNA]</scope>
    <source>
        <strain evidence="7 8">ATHUM6906</strain>
    </source>
</reference>
<comment type="caution">
    <text evidence="7">The sequence shown here is derived from an EMBL/GenBank/DDBJ whole genome shotgun (WGS) entry which is preliminary data.</text>
</comment>
<dbReference type="EMBL" id="JAVFKD010000004">
    <property type="protein sequence ID" value="KAK5995829.1"/>
    <property type="molecule type" value="Genomic_DNA"/>
</dbReference>
<accession>A0ABR0SUK7</accession>
<dbReference type="InterPro" id="IPR013244">
    <property type="entry name" value="Sec39_domain"/>
</dbReference>
<keyword evidence="3" id="KW-0256">Endoplasmic reticulum</keyword>
<dbReference type="PANTHER" id="PTHR40787">
    <property type="entry name" value="SECRETED PROTEIN"/>
    <property type="match status" value="1"/>
</dbReference>
<dbReference type="Proteomes" id="UP001338125">
    <property type="component" value="Unassembled WGS sequence"/>
</dbReference>
<keyword evidence="4" id="KW-0653">Protein transport</keyword>
<evidence type="ECO:0000313" key="7">
    <source>
        <dbReference type="EMBL" id="KAK5995829.1"/>
    </source>
</evidence>
<comment type="subcellular location">
    <subcellularLocation>
        <location evidence="1">Endoplasmic reticulum</location>
    </subcellularLocation>
</comment>
<evidence type="ECO:0000313" key="8">
    <source>
        <dbReference type="Proteomes" id="UP001338125"/>
    </source>
</evidence>
<protein>
    <recommendedName>
        <fullName evidence="6">Sec39 domain-containing protein</fullName>
    </recommendedName>
</protein>
<evidence type="ECO:0000259" key="6">
    <source>
        <dbReference type="Pfam" id="PF08314"/>
    </source>
</evidence>
<sequence length="876" mass="97066">MSILLSPAKVVLLAAHFTAIADIESLSLLAGQRTVVLHKELLLRILLTFLPETLDPTIYVGLLQELANGTLKENSEDPLDITPIEDLSDEEASKRAKKLRLLQLSNQDTITDSQDNLIGEFLIQRAYRIDREAGPLSRLPNLLIPFLHHAPAIRSWVASTVIPYLRRNFEYYTPLDPLYSLIEFQKLPDRTAAVYLLSQIGYLEDNAQFIGRDLRGIIGPWLQDQARWKKYNSGEEASTLSDLSSGVYCPGWEQVMEWLISQPLGSSTIAVAAVEQWGGPEDIYLGEGNLSTLTEPQQQYLKHSFARAGLASVYLASEATVETLAGAYQVTSKLRSILDYAHDPAIDITASNLPNMSTLDTTPFSSARIATCMRNDLLQANNPLTSPTEAATSLLLTLITSAFLCTRLGSPLTVKKVGDLAILQNHRDQKVELKHLIRAALNNSRGDEDSYWTRMRREILWLRTWSAVDDYSQPAGVVKGIFGTVPKEFIEGEILKALLSKSRCALARAIYEDGVEKPLVSDRIQEIVYDIHAFPKSMSSEHPATKQIEALLRCTHALGDYRLVLKQGEPFSPVLLRVHSDPVSIIEKVLEQNPKAYTRLQEFLEMASNMVYAGIASQNKPGRVDPSSNLFEEELAIAEKRIVAMCIEAALREDDFETAYSYVVSRVDSSASDRWSWNAALKAGQYIRTERTLQPTHLGTASGNPEIRHLEQRIECLATALRVAPASQLQEILKTFRRCEEQLDFAIKEETASENAWEISGEVPGAFQESTMNKVAMPRNIAATAAAKRTEDAPMSLFDLSRATARVASQNFTRLPSLPSIASVGSSIKVAGSEASGSETEDHTRQRTRKRDQLREAATGTLVSGVGWLIGANTSK</sequence>